<reference evidence="1 2" key="1">
    <citation type="submission" date="2016-10" db="EMBL/GenBank/DDBJ databases">
        <authorList>
            <person name="de Groot N.N."/>
        </authorList>
    </citation>
    <scope>NUCLEOTIDE SEQUENCE [LARGE SCALE GENOMIC DNA]</scope>
    <source>
        <strain evidence="1 2">CGMCC 4.6945</strain>
    </source>
</reference>
<evidence type="ECO:0000313" key="1">
    <source>
        <dbReference type="EMBL" id="SFB33329.1"/>
    </source>
</evidence>
<organism evidence="1 2">
    <name type="scientific">Cellulomonas marina</name>
    <dbReference type="NCBI Taxonomy" id="988821"/>
    <lineage>
        <taxon>Bacteria</taxon>
        <taxon>Bacillati</taxon>
        <taxon>Actinomycetota</taxon>
        <taxon>Actinomycetes</taxon>
        <taxon>Micrococcales</taxon>
        <taxon>Cellulomonadaceae</taxon>
        <taxon>Cellulomonas</taxon>
    </lineage>
</organism>
<dbReference type="Proteomes" id="UP000199012">
    <property type="component" value="Unassembled WGS sequence"/>
</dbReference>
<dbReference type="AlphaFoldDB" id="A0A1I1A5T9"/>
<proteinExistence type="predicted"/>
<evidence type="ECO:0000313" key="2">
    <source>
        <dbReference type="Proteomes" id="UP000199012"/>
    </source>
</evidence>
<gene>
    <name evidence="1" type="ORF">SAMN05421867_11550</name>
</gene>
<sequence length="228" mass="23301">MSQTPDDKAVVQKILDQIIGWGVDGLGPIKGAQQIADEHLATHGDAEVAIRRIIATHTRIVAATGFASGFGGITVAAVTIPADVTAFYVNAARCAAAVAALRGYDINSDEVRSVVLLTLLGSAGASIVADLGVQLGTKAAIAALKKLPGKVLIEINKAVGFRLLTKFGTRGVINLARFIPLVGAGVGAGVNVTAMRGVGIYARINFPVLTSSRSGAEPPVPPEDGVMA</sequence>
<name>A0A1I1A5T9_9CELL</name>
<dbReference type="Pfam" id="PF12787">
    <property type="entry name" value="EcsC"/>
    <property type="match status" value="1"/>
</dbReference>
<dbReference type="OrthoDB" id="1425703at2"/>
<dbReference type="EMBL" id="FOKA01000015">
    <property type="protein sequence ID" value="SFB33329.1"/>
    <property type="molecule type" value="Genomic_DNA"/>
</dbReference>
<protein>
    <submittedName>
        <fullName evidence="1">EcsC protein family protein</fullName>
    </submittedName>
</protein>
<accession>A0A1I1A5T9</accession>
<dbReference type="InterPro" id="IPR024787">
    <property type="entry name" value="EcsC"/>
</dbReference>
<dbReference type="RefSeq" id="WP_090034188.1">
    <property type="nucleotide sequence ID" value="NZ_BONM01000018.1"/>
</dbReference>
<keyword evidence="2" id="KW-1185">Reference proteome</keyword>